<dbReference type="SMART" id="SM00984">
    <property type="entry name" value="UDPG_MGDP_dh_C"/>
    <property type="match status" value="1"/>
</dbReference>
<keyword evidence="4 7" id="KW-0560">Oxidoreductase</keyword>
<protein>
    <recommendedName>
        <fullName evidence="3 7">UDP-glucose 6-dehydrogenase</fullName>
        <ecNumber evidence="3 7">1.1.1.22</ecNumber>
    </recommendedName>
</protein>
<name>A0A7V9YZF3_9BACL</name>
<feature type="binding site" evidence="10">
    <location>
        <position position="86"/>
    </location>
    <ligand>
        <name>NAD(+)</name>
        <dbReference type="ChEBI" id="CHEBI:57540"/>
    </ligand>
</feature>
<dbReference type="InterPro" id="IPR036220">
    <property type="entry name" value="UDP-Glc/GDP-Man_DH_C_sf"/>
</dbReference>
<evidence type="ECO:0000256" key="8">
    <source>
        <dbReference type="PIRSR" id="PIRSR500134-1"/>
    </source>
</evidence>
<dbReference type="NCBIfam" id="TIGR03026">
    <property type="entry name" value="NDP-sugDHase"/>
    <property type="match status" value="1"/>
</dbReference>
<keyword evidence="5 7" id="KW-0520">NAD</keyword>
<feature type="active site" description="Nucleophile" evidence="8">
    <location>
        <position position="260"/>
    </location>
</feature>
<dbReference type="RefSeq" id="WP_181537118.1">
    <property type="nucleotide sequence ID" value="NZ_JACDUU010000003.1"/>
</dbReference>
<dbReference type="PANTHER" id="PTHR43750:SF4">
    <property type="entry name" value="UDP-GLUCOSE 6-DEHYDROGENASE YWQF"/>
    <property type="match status" value="1"/>
</dbReference>
<feature type="binding site" evidence="10">
    <location>
        <position position="263"/>
    </location>
    <ligand>
        <name>NAD(+)</name>
        <dbReference type="ChEBI" id="CHEBI:57540"/>
    </ligand>
</feature>
<evidence type="ECO:0000313" key="12">
    <source>
        <dbReference type="EMBL" id="MBA2871277.1"/>
    </source>
</evidence>
<dbReference type="InterPro" id="IPR017476">
    <property type="entry name" value="UDP-Glc/GDP-Man"/>
</dbReference>
<dbReference type="Pfam" id="PF00984">
    <property type="entry name" value="UDPG_MGDP_dh"/>
    <property type="match status" value="1"/>
</dbReference>
<comment type="catalytic activity">
    <reaction evidence="6 7">
        <text>UDP-alpha-D-glucose + 2 NAD(+) + H2O = UDP-alpha-D-glucuronate + 2 NADH + 3 H(+)</text>
        <dbReference type="Rhea" id="RHEA:23596"/>
        <dbReference type="ChEBI" id="CHEBI:15377"/>
        <dbReference type="ChEBI" id="CHEBI:15378"/>
        <dbReference type="ChEBI" id="CHEBI:57540"/>
        <dbReference type="ChEBI" id="CHEBI:57945"/>
        <dbReference type="ChEBI" id="CHEBI:58052"/>
        <dbReference type="ChEBI" id="CHEBI:58885"/>
        <dbReference type="EC" id="1.1.1.22"/>
    </reaction>
</comment>
<comment type="similarity">
    <text evidence="2 7">Belongs to the UDP-glucose/GDP-mannose dehydrogenase family.</text>
</comment>
<feature type="binding site" evidence="10">
    <location>
        <position position="30"/>
    </location>
    <ligand>
        <name>NAD(+)</name>
        <dbReference type="ChEBI" id="CHEBI:57540"/>
    </ligand>
</feature>
<feature type="binding site" evidence="9">
    <location>
        <position position="320"/>
    </location>
    <ligand>
        <name>substrate</name>
    </ligand>
</feature>
<comment type="pathway">
    <text evidence="1">Nucleotide-sugar biosynthesis; UDP-alpha-D-glucuronate biosynthesis; UDP-alpha-D-glucuronate from UDP-alpha-D-glucose: step 1/1.</text>
</comment>
<proteinExistence type="inferred from homology"/>
<evidence type="ECO:0000256" key="5">
    <source>
        <dbReference type="ARBA" id="ARBA00023027"/>
    </source>
</evidence>
<organism evidence="12 13">
    <name type="scientific">[Anoxybacillus] calidus</name>
    <dbReference type="NCBI Taxonomy" id="575178"/>
    <lineage>
        <taxon>Bacteria</taxon>
        <taxon>Bacillati</taxon>
        <taxon>Bacillota</taxon>
        <taxon>Bacilli</taxon>
        <taxon>Bacillales</taxon>
        <taxon>Anoxybacillaceae</taxon>
        <taxon>Paranoxybacillus</taxon>
    </lineage>
</organism>
<dbReference type="GO" id="GO:0003979">
    <property type="term" value="F:UDP-glucose 6-dehydrogenase activity"/>
    <property type="evidence" value="ECO:0007669"/>
    <property type="project" value="UniProtKB-EC"/>
</dbReference>
<dbReference type="InterPro" id="IPR014027">
    <property type="entry name" value="UDP-Glc/GDP-Man_DH_C"/>
</dbReference>
<sequence>MKIAIAGTGYVGLVTGVCLSEIGHDVTCMDTNQQRMDTLQKGIPPIYEPGLEELLRKNMAQGRLYFTVDPKQAYSNADMIMIAVGTPENEDGSADLTYVEQAAETIARHIQKDVVVVTKSTVPVGTNEKIKQMIERIKPANVHVEVASNPEFLREGSAIYDTFHGDRIVIGTENDKAAEVLEELYRPLGIPIVKTDIRSAEMIKYASNAFLATKISFINEIANICEKVGANIDDVAYGIGLDERIGLRFLQAGIGYGGSCFPKDTKALVQLAGNVQHQFELLEAVIKVNNYQQSLLVQKAKKFFGSLYGKRAALLGLSFKPNTDDVREAASLVIARQLLQEGASVIAYDPIAVPNARRLLGSMIDYTEQIETALVRADMAFIATEWDMIKTLPLQQYCDLMNNPVIFDGRNCYSLNEVQSYPITYISIGRKEIIQKESVDLNC</sequence>
<dbReference type="EC" id="1.1.1.22" evidence="3 7"/>
<dbReference type="AlphaFoldDB" id="A0A7V9YZF3"/>
<feature type="binding site" evidence="10">
    <location>
        <position position="121"/>
    </location>
    <ligand>
        <name>NAD(+)</name>
        <dbReference type="ChEBI" id="CHEBI:57540"/>
    </ligand>
</feature>
<feature type="binding site" evidence="9">
    <location>
        <position position="257"/>
    </location>
    <ligand>
        <name>substrate</name>
    </ligand>
</feature>
<dbReference type="Gene3D" id="3.40.50.720">
    <property type="entry name" value="NAD(P)-binding Rossmann-like Domain"/>
    <property type="match status" value="2"/>
</dbReference>
<feature type="binding site" evidence="9">
    <location>
        <begin position="152"/>
        <end position="155"/>
    </location>
    <ligand>
        <name>substrate</name>
    </ligand>
</feature>
<dbReference type="Pfam" id="PF03720">
    <property type="entry name" value="UDPG_MGDP_dh_C"/>
    <property type="match status" value="1"/>
</dbReference>
<evidence type="ECO:0000256" key="1">
    <source>
        <dbReference type="ARBA" id="ARBA00004701"/>
    </source>
</evidence>
<dbReference type="Gene3D" id="1.20.5.100">
    <property type="entry name" value="Cytochrome c1, transmembrane anchor, C-terminal"/>
    <property type="match status" value="1"/>
</dbReference>
<feature type="binding site" evidence="10">
    <location>
        <position position="35"/>
    </location>
    <ligand>
        <name>NAD(+)</name>
        <dbReference type="ChEBI" id="CHEBI:57540"/>
    </ligand>
</feature>
<dbReference type="PIRSF" id="PIRSF500134">
    <property type="entry name" value="UDPglc_DH_bac"/>
    <property type="match status" value="1"/>
</dbReference>
<dbReference type="SUPFAM" id="SSF48179">
    <property type="entry name" value="6-phosphogluconate dehydrogenase C-terminal domain-like"/>
    <property type="match status" value="1"/>
</dbReference>
<dbReference type="GO" id="GO:0000271">
    <property type="term" value="P:polysaccharide biosynthetic process"/>
    <property type="evidence" value="ECO:0007669"/>
    <property type="project" value="InterPro"/>
</dbReference>
<dbReference type="InterPro" id="IPR014026">
    <property type="entry name" value="UDP-Glc/GDP-Man_DH_dimer"/>
</dbReference>
<dbReference type="SUPFAM" id="SSF51735">
    <property type="entry name" value="NAD(P)-binding Rossmann-fold domains"/>
    <property type="match status" value="1"/>
</dbReference>
<gene>
    <name evidence="12" type="ORF">HNQ85_001547</name>
</gene>
<dbReference type="InterPro" id="IPR028357">
    <property type="entry name" value="UDPglc_DH_bac"/>
</dbReference>
<evidence type="ECO:0000256" key="10">
    <source>
        <dbReference type="PIRSR" id="PIRSR500134-3"/>
    </source>
</evidence>
<dbReference type="PIRSF" id="PIRSF000124">
    <property type="entry name" value="UDPglc_GDPman_dh"/>
    <property type="match status" value="1"/>
</dbReference>
<accession>A0A7V9YZF3</accession>
<dbReference type="InterPro" id="IPR036291">
    <property type="entry name" value="NAD(P)-bd_dom_sf"/>
</dbReference>
<feature type="binding site" evidence="10">
    <location>
        <position position="327"/>
    </location>
    <ligand>
        <name>NAD(+)</name>
        <dbReference type="ChEBI" id="CHEBI:57540"/>
    </ligand>
</feature>
<dbReference type="PANTHER" id="PTHR43750">
    <property type="entry name" value="UDP-GLUCOSE 6-DEHYDROGENASE TUAD"/>
    <property type="match status" value="1"/>
</dbReference>
<reference evidence="12 13" key="1">
    <citation type="submission" date="2020-07" db="EMBL/GenBank/DDBJ databases">
        <title>Genomic Encyclopedia of Type Strains, Phase IV (KMG-IV): sequencing the most valuable type-strain genomes for metagenomic binning, comparative biology and taxonomic classification.</title>
        <authorList>
            <person name="Goeker M."/>
        </authorList>
    </citation>
    <scope>NUCLEOTIDE SEQUENCE [LARGE SCALE GENOMIC DNA]</scope>
    <source>
        <strain evidence="12 13">DSM 25220</strain>
    </source>
</reference>
<feature type="binding site" evidence="9">
    <location>
        <begin position="249"/>
        <end position="253"/>
    </location>
    <ligand>
        <name>substrate</name>
    </ligand>
</feature>
<dbReference type="Pfam" id="PF03721">
    <property type="entry name" value="UDPG_MGDP_dh_N"/>
    <property type="match status" value="1"/>
</dbReference>
<keyword evidence="13" id="KW-1185">Reference proteome</keyword>
<dbReference type="UniPathway" id="UPA00038">
    <property type="reaction ID" value="UER00491"/>
</dbReference>
<evidence type="ECO:0000256" key="2">
    <source>
        <dbReference type="ARBA" id="ARBA00006601"/>
    </source>
</evidence>
<evidence type="ECO:0000313" key="13">
    <source>
        <dbReference type="Proteomes" id="UP000580891"/>
    </source>
</evidence>
<feature type="binding site" evidence="10">
    <location>
        <position position="155"/>
    </location>
    <ligand>
        <name>NAD(+)</name>
        <dbReference type="ChEBI" id="CHEBI:57540"/>
    </ligand>
</feature>
<dbReference type="Proteomes" id="UP000580891">
    <property type="component" value="Unassembled WGS sequence"/>
</dbReference>
<evidence type="ECO:0000256" key="9">
    <source>
        <dbReference type="PIRSR" id="PIRSR500134-2"/>
    </source>
</evidence>
<feature type="domain" description="UDP-glucose/GDP-mannose dehydrogenase C-terminal" evidence="11">
    <location>
        <begin position="313"/>
        <end position="415"/>
    </location>
</feature>
<dbReference type="GO" id="GO:0051287">
    <property type="term" value="F:NAD binding"/>
    <property type="evidence" value="ECO:0007669"/>
    <property type="project" value="InterPro"/>
</dbReference>
<dbReference type="GO" id="GO:0006065">
    <property type="term" value="P:UDP-glucuronate biosynthetic process"/>
    <property type="evidence" value="ECO:0007669"/>
    <property type="project" value="UniProtKB-UniPathway"/>
</dbReference>
<evidence type="ECO:0000256" key="7">
    <source>
        <dbReference type="PIRNR" id="PIRNR000124"/>
    </source>
</evidence>
<feature type="binding site" evidence="9">
    <location>
        <position position="204"/>
    </location>
    <ligand>
        <name>substrate</name>
    </ligand>
</feature>
<dbReference type="InterPro" id="IPR008927">
    <property type="entry name" value="6-PGluconate_DH-like_C_sf"/>
</dbReference>
<dbReference type="EMBL" id="JACDUU010000003">
    <property type="protein sequence ID" value="MBA2871277.1"/>
    <property type="molecule type" value="Genomic_DNA"/>
</dbReference>
<dbReference type="SUPFAM" id="SSF52413">
    <property type="entry name" value="UDP-glucose/GDP-mannose dehydrogenase C-terminal domain"/>
    <property type="match status" value="1"/>
</dbReference>
<evidence type="ECO:0000256" key="4">
    <source>
        <dbReference type="ARBA" id="ARBA00023002"/>
    </source>
</evidence>
<evidence type="ECO:0000256" key="3">
    <source>
        <dbReference type="ARBA" id="ARBA00012954"/>
    </source>
</evidence>
<evidence type="ECO:0000256" key="6">
    <source>
        <dbReference type="ARBA" id="ARBA00047473"/>
    </source>
</evidence>
<evidence type="ECO:0000259" key="11">
    <source>
        <dbReference type="SMART" id="SM00984"/>
    </source>
</evidence>
<dbReference type="InterPro" id="IPR001732">
    <property type="entry name" value="UDP-Glc/GDP-Man_DH_N"/>
</dbReference>
<comment type="caution">
    <text evidence="12">The sequence shown here is derived from an EMBL/GenBank/DDBJ whole genome shotgun (WGS) entry which is preliminary data.</text>
</comment>